<reference evidence="1" key="2">
    <citation type="submission" date="2022-01" db="EMBL/GenBank/DDBJ databases">
        <authorList>
            <person name="Yamashiro T."/>
            <person name="Shiraishi A."/>
            <person name="Satake H."/>
            <person name="Nakayama K."/>
        </authorList>
    </citation>
    <scope>NUCLEOTIDE SEQUENCE</scope>
</reference>
<sequence>MIGKHCFKKQCLLSPYPPPCVNPQVPVVITPEPTVSTNTPSLTTIDHDVPSSIAHMDNNPYVDFLIPKPSFEESSTQVVFPNNVHSINQPPKHINKWTKDHPIDNVIGDPSKPVSTQHQLQDEALLCYFDAFLSFIETKSHKEALTKSCWFEAMQEELNEFECLKVWELVPRLDRVMIITLKWIYKVKLDELGGVLKIRLGSEGISSRIRNRL</sequence>
<accession>A0ABQ5F0L6</accession>
<protein>
    <submittedName>
        <fullName evidence="1">Retrovirus-related pol polyprotein from transposon TNT 1-94</fullName>
    </submittedName>
</protein>
<evidence type="ECO:0000313" key="2">
    <source>
        <dbReference type="Proteomes" id="UP001151760"/>
    </source>
</evidence>
<dbReference type="Proteomes" id="UP001151760">
    <property type="component" value="Unassembled WGS sequence"/>
</dbReference>
<evidence type="ECO:0000313" key="1">
    <source>
        <dbReference type="EMBL" id="GJT56479.1"/>
    </source>
</evidence>
<keyword evidence="2" id="KW-1185">Reference proteome</keyword>
<proteinExistence type="predicted"/>
<organism evidence="1 2">
    <name type="scientific">Tanacetum coccineum</name>
    <dbReference type="NCBI Taxonomy" id="301880"/>
    <lineage>
        <taxon>Eukaryota</taxon>
        <taxon>Viridiplantae</taxon>
        <taxon>Streptophyta</taxon>
        <taxon>Embryophyta</taxon>
        <taxon>Tracheophyta</taxon>
        <taxon>Spermatophyta</taxon>
        <taxon>Magnoliopsida</taxon>
        <taxon>eudicotyledons</taxon>
        <taxon>Gunneridae</taxon>
        <taxon>Pentapetalae</taxon>
        <taxon>asterids</taxon>
        <taxon>campanulids</taxon>
        <taxon>Asterales</taxon>
        <taxon>Asteraceae</taxon>
        <taxon>Asteroideae</taxon>
        <taxon>Anthemideae</taxon>
        <taxon>Anthemidinae</taxon>
        <taxon>Tanacetum</taxon>
    </lineage>
</organism>
<reference evidence="1" key="1">
    <citation type="journal article" date="2022" name="Int. J. Mol. Sci.">
        <title>Draft Genome of Tanacetum Coccineum: Genomic Comparison of Closely Related Tanacetum-Family Plants.</title>
        <authorList>
            <person name="Yamashiro T."/>
            <person name="Shiraishi A."/>
            <person name="Nakayama K."/>
            <person name="Satake H."/>
        </authorList>
    </citation>
    <scope>NUCLEOTIDE SEQUENCE</scope>
</reference>
<comment type="caution">
    <text evidence="1">The sequence shown here is derived from an EMBL/GenBank/DDBJ whole genome shotgun (WGS) entry which is preliminary data.</text>
</comment>
<gene>
    <name evidence="1" type="ORF">Tco_0991533</name>
</gene>
<dbReference type="EMBL" id="BQNB010016849">
    <property type="protein sequence ID" value="GJT56479.1"/>
    <property type="molecule type" value="Genomic_DNA"/>
</dbReference>
<name>A0ABQ5F0L6_9ASTR</name>